<comment type="caution">
    <text evidence="6">The sequence shown here is derived from an EMBL/GenBank/DDBJ whole genome shotgun (WGS) entry which is preliminary data.</text>
</comment>
<dbReference type="InterPro" id="IPR032091">
    <property type="entry name" value="Malt_amylase-like_C"/>
</dbReference>
<evidence type="ECO:0000256" key="3">
    <source>
        <dbReference type="ARBA" id="ARBA00023295"/>
    </source>
</evidence>
<dbReference type="Gene3D" id="3.90.400.10">
    <property type="entry name" value="Oligo-1,6-glucosidase, Domain 2"/>
    <property type="match status" value="1"/>
</dbReference>
<dbReference type="EMBL" id="JACCBY010000006">
    <property type="protein sequence ID" value="NYD91744.1"/>
    <property type="molecule type" value="Genomic_DNA"/>
</dbReference>
<evidence type="ECO:0000256" key="2">
    <source>
        <dbReference type="ARBA" id="ARBA00022801"/>
    </source>
</evidence>
<dbReference type="Pfam" id="PF00128">
    <property type="entry name" value="Alpha-amylase"/>
    <property type="match status" value="1"/>
</dbReference>
<dbReference type="Pfam" id="PF16657">
    <property type="entry name" value="Malt_amylase_C"/>
    <property type="match status" value="1"/>
</dbReference>
<evidence type="ECO:0000259" key="5">
    <source>
        <dbReference type="SMART" id="SM00642"/>
    </source>
</evidence>
<organism evidence="6 7">
    <name type="scientific">Sphingomonas melonis</name>
    <dbReference type="NCBI Taxonomy" id="152682"/>
    <lineage>
        <taxon>Bacteria</taxon>
        <taxon>Pseudomonadati</taxon>
        <taxon>Pseudomonadota</taxon>
        <taxon>Alphaproteobacteria</taxon>
        <taxon>Sphingomonadales</taxon>
        <taxon>Sphingomonadaceae</taxon>
        <taxon>Sphingomonas</taxon>
    </lineage>
</organism>
<dbReference type="SUPFAM" id="SSF51011">
    <property type="entry name" value="Glycosyl hydrolase domain"/>
    <property type="match status" value="1"/>
</dbReference>
<evidence type="ECO:0000313" key="7">
    <source>
        <dbReference type="Proteomes" id="UP000517753"/>
    </source>
</evidence>
<name>A0A7Y9K486_9SPHN</name>
<dbReference type="GO" id="GO:0009313">
    <property type="term" value="P:oligosaccharide catabolic process"/>
    <property type="evidence" value="ECO:0007669"/>
    <property type="project" value="TreeGrafter"/>
</dbReference>
<dbReference type="SMART" id="SM00642">
    <property type="entry name" value="Aamy"/>
    <property type="match status" value="1"/>
</dbReference>
<dbReference type="FunFam" id="3.90.400.10:FF:000002">
    <property type="entry name" value="Sucrose isomerase"/>
    <property type="match status" value="1"/>
</dbReference>
<dbReference type="InterPro" id="IPR045857">
    <property type="entry name" value="O16G_dom_2"/>
</dbReference>
<evidence type="ECO:0000313" key="6">
    <source>
        <dbReference type="EMBL" id="NYD91744.1"/>
    </source>
</evidence>
<dbReference type="Gene3D" id="3.20.20.80">
    <property type="entry name" value="Glycosidases"/>
    <property type="match status" value="1"/>
</dbReference>
<dbReference type="GO" id="GO:0004574">
    <property type="term" value="F:oligo-1,6-glucosidase activity"/>
    <property type="evidence" value="ECO:0007669"/>
    <property type="project" value="UniProtKB-EC"/>
</dbReference>
<evidence type="ECO:0000256" key="4">
    <source>
        <dbReference type="SAM" id="SignalP"/>
    </source>
</evidence>
<keyword evidence="2 6" id="KW-0378">Hydrolase</keyword>
<dbReference type="InterPro" id="IPR013780">
    <property type="entry name" value="Glyco_hydro_b"/>
</dbReference>
<protein>
    <submittedName>
        <fullName evidence="6">Oligo-1,6-glucosidase</fullName>
        <ecNumber evidence="6">3.2.1.10</ecNumber>
    </submittedName>
</protein>
<keyword evidence="4" id="KW-0732">Signal</keyword>
<accession>A0A7Y9K486</accession>
<feature type="chain" id="PRO_5030846552" evidence="4">
    <location>
        <begin position="41"/>
        <end position="602"/>
    </location>
</feature>
<dbReference type="CDD" id="cd11333">
    <property type="entry name" value="AmyAc_SI_OligoGlu_DGase"/>
    <property type="match status" value="1"/>
</dbReference>
<dbReference type="PANTHER" id="PTHR10357:SF179">
    <property type="entry name" value="NEUTRAL AND BASIC AMINO ACID TRANSPORT PROTEIN RBAT"/>
    <property type="match status" value="1"/>
</dbReference>
<comment type="similarity">
    <text evidence="1">Belongs to the glycosyl hydrolase 13 family.</text>
</comment>
<keyword evidence="7" id="KW-1185">Reference proteome</keyword>
<dbReference type="AlphaFoldDB" id="A0A7Y9K486"/>
<reference evidence="6 7" key="1">
    <citation type="submission" date="2020-07" db="EMBL/GenBank/DDBJ databases">
        <authorList>
            <person name="Partida-Martinez L."/>
            <person name="Huntemann M."/>
            <person name="Clum A."/>
            <person name="Wang J."/>
            <person name="Palaniappan K."/>
            <person name="Ritter S."/>
            <person name="Chen I.-M."/>
            <person name="Stamatis D."/>
            <person name="Reddy T."/>
            <person name="O'Malley R."/>
            <person name="Daum C."/>
            <person name="Shapiro N."/>
            <person name="Ivanova N."/>
            <person name="Kyrpides N."/>
            <person name="Woyke T."/>
        </authorList>
    </citation>
    <scope>NUCLEOTIDE SEQUENCE [LARGE SCALE GENOMIC DNA]</scope>
    <source>
        <strain evidence="6 7">AS2.3</strain>
    </source>
</reference>
<proteinExistence type="inferred from homology"/>
<dbReference type="GO" id="GO:0004556">
    <property type="term" value="F:alpha-amylase activity"/>
    <property type="evidence" value="ECO:0007669"/>
    <property type="project" value="TreeGrafter"/>
</dbReference>
<gene>
    <name evidence="6" type="ORF">HD841_003560</name>
</gene>
<dbReference type="SUPFAM" id="SSF51445">
    <property type="entry name" value="(Trans)glycosidases"/>
    <property type="match status" value="1"/>
</dbReference>
<keyword evidence="3 6" id="KW-0326">Glycosidase</keyword>
<evidence type="ECO:0000256" key="1">
    <source>
        <dbReference type="ARBA" id="ARBA00008061"/>
    </source>
</evidence>
<dbReference type="EC" id="3.2.1.10" evidence="6"/>
<dbReference type="InterPro" id="IPR006047">
    <property type="entry name" value="GH13_cat_dom"/>
</dbReference>
<dbReference type="PANTHER" id="PTHR10357">
    <property type="entry name" value="ALPHA-AMYLASE FAMILY MEMBER"/>
    <property type="match status" value="1"/>
</dbReference>
<reference evidence="6 7" key="2">
    <citation type="submission" date="2020-08" db="EMBL/GenBank/DDBJ databases">
        <title>The Agave Microbiome: Exploring the role of microbial communities in plant adaptations to desert environments.</title>
        <authorList>
            <person name="Partida-Martinez L.P."/>
        </authorList>
    </citation>
    <scope>NUCLEOTIDE SEQUENCE [LARGE SCALE GENOMIC DNA]</scope>
    <source>
        <strain evidence="6 7">AS2.3</strain>
    </source>
</reference>
<dbReference type="Gene3D" id="2.60.40.1180">
    <property type="entry name" value="Golgi alpha-mannosidase II"/>
    <property type="match status" value="1"/>
</dbReference>
<sequence>MTAASKSRAFEFMIKLTFRRYRAALLAAATVLVGSTAAPASPQQSASSDQRRWWKEAVVYQIYPRSFADSNGDGVGDLNGITQHLDHLQRLGVTVVWLSPHFDSPNADNGYDIRDYRKVLAQFGTMTDFDRMLAAMKKRGMRLIIDLVVNHTSDEHRWFVEAKTGPSNPYRDYYIWRPSKAGAGSASSAPNNYPSFFGGSAWTQAKPGDDYYLHYFAVKQPDLNWDNRKVRSEVYDLMRFWLDKGVSGFRMDVIPFISKDPAFPDLTADQLQHPDRVYADGPRVHDYLKEMRREVLSKYDTMTVGEAVGVTPEKGPLFTDQTRGELDMIFRFEGVNIGRDGWRTKAWSLPALKRFYADLDTSASTTGWNTSFIGNHDKARAIDALGDGSPASAKALATMMLTLRGTPFLYQGDEIGMTNFPWTDVGQFDDIAARNLWRDQVLSGKVAATVLLPELAKTSRDNARTPMQWNARTAAGFTTGKPWLPVNPNHVTVNVSAEAADPNSVLAFYRSMLALRQKTPALIYGAYHDLDPSHPQVFAYTRIMGSDKYLVVINFSARPLSYTLPTGIAPRAVAISTAAGTGTTPSEGTLALAPWQASVYRL</sequence>
<dbReference type="FunFam" id="3.20.20.80:FF:000064">
    <property type="entry name" value="Oligo-1,6-glucosidase"/>
    <property type="match status" value="2"/>
</dbReference>
<feature type="domain" description="Glycosyl hydrolase family 13 catalytic" evidence="5">
    <location>
        <begin position="61"/>
        <end position="464"/>
    </location>
</feature>
<dbReference type="InterPro" id="IPR017853">
    <property type="entry name" value="GH"/>
</dbReference>
<dbReference type="Proteomes" id="UP000517753">
    <property type="component" value="Unassembled WGS sequence"/>
</dbReference>
<feature type="signal peptide" evidence="4">
    <location>
        <begin position="1"/>
        <end position="40"/>
    </location>
</feature>